<gene>
    <name evidence="1" type="ORF">METZ01_LOCUS363302</name>
</gene>
<sequence>MKKVIDEVFSAMEKNPSDFLSTFDKTVSKVAKKHGVKEKDIMGYFDKEMLTI</sequence>
<accession>A0A382SMP9</accession>
<proteinExistence type="predicted"/>
<evidence type="ECO:0000313" key="1">
    <source>
        <dbReference type="EMBL" id="SVD10448.1"/>
    </source>
</evidence>
<name>A0A382SMP9_9ZZZZ</name>
<organism evidence="1">
    <name type="scientific">marine metagenome</name>
    <dbReference type="NCBI Taxonomy" id="408172"/>
    <lineage>
        <taxon>unclassified sequences</taxon>
        <taxon>metagenomes</taxon>
        <taxon>ecological metagenomes</taxon>
    </lineage>
</organism>
<dbReference type="EMBL" id="UINC01129806">
    <property type="protein sequence ID" value="SVD10448.1"/>
    <property type="molecule type" value="Genomic_DNA"/>
</dbReference>
<dbReference type="AlphaFoldDB" id="A0A382SMP9"/>
<protein>
    <submittedName>
        <fullName evidence="1">Uncharacterized protein</fullName>
    </submittedName>
</protein>
<reference evidence="1" key="1">
    <citation type="submission" date="2018-05" db="EMBL/GenBank/DDBJ databases">
        <authorList>
            <person name="Lanie J.A."/>
            <person name="Ng W.-L."/>
            <person name="Kazmierczak K.M."/>
            <person name="Andrzejewski T.M."/>
            <person name="Davidsen T.M."/>
            <person name="Wayne K.J."/>
            <person name="Tettelin H."/>
            <person name="Glass J.I."/>
            <person name="Rusch D."/>
            <person name="Podicherti R."/>
            <person name="Tsui H.-C.T."/>
            <person name="Winkler M.E."/>
        </authorList>
    </citation>
    <scope>NUCLEOTIDE SEQUENCE</scope>
</reference>